<evidence type="ECO:0000256" key="9">
    <source>
        <dbReference type="ARBA" id="ARBA00023239"/>
    </source>
</evidence>
<dbReference type="UniPathway" id="UPA00035">
    <property type="reaction ID" value="UER00043"/>
</dbReference>
<evidence type="ECO:0000256" key="6">
    <source>
        <dbReference type="ARBA" id="ARBA00022793"/>
    </source>
</evidence>
<comment type="caution">
    <text evidence="11">The sequence shown here is derived from an EMBL/GenBank/DDBJ whole genome shotgun (WGS) entry which is preliminary data.</text>
</comment>
<keyword evidence="9 11" id="KW-0456">Lyase</keyword>
<dbReference type="RefSeq" id="WP_106060574.1">
    <property type="nucleotide sequence ID" value="NZ_PVXQ01000033.1"/>
</dbReference>
<keyword evidence="5" id="KW-0028">Amino-acid biosynthesis</keyword>
<sequence>MILDKICDKKRVRLEKRKALISIDKVYESALKVPKVDNLFKSVLDRDGLSIIGEYKKASPSKGVIVPNFNIEEIANFYKELNVDAYSVLTEEDYFKGSDEYLKKVRSLSDRPILRKDFVIDFYQIYEAKILGASGILLIAAVLGKDLKKYYEECRKFDLMPLVEVHTKEELELALECDSEIIGINNRNLKTFDTTLETTEKLIKYVPKGKTIISESGMHSIEDLKRVKDFGANGALVGEMFMRNIKDANFKKEFNSFRGK</sequence>
<evidence type="ECO:0000256" key="1">
    <source>
        <dbReference type="ARBA" id="ARBA00001633"/>
    </source>
</evidence>
<gene>
    <name evidence="11" type="primary">trpC</name>
    <name evidence="11" type="ORF">CLVI_26540</name>
</gene>
<reference evidence="11 12" key="1">
    <citation type="submission" date="2018-03" db="EMBL/GenBank/DDBJ databases">
        <title>Genome sequence of Clostridium vincentii DSM 10228.</title>
        <authorList>
            <person name="Poehlein A."/>
            <person name="Daniel R."/>
        </authorList>
    </citation>
    <scope>NUCLEOTIDE SEQUENCE [LARGE SCALE GENOMIC DNA]</scope>
    <source>
        <strain evidence="11 12">DSM 10228</strain>
    </source>
</reference>
<dbReference type="GO" id="GO:0004425">
    <property type="term" value="F:indole-3-glycerol-phosphate synthase activity"/>
    <property type="evidence" value="ECO:0007669"/>
    <property type="project" value="UniProtKB-EC"/>
</dbReference>
<evidence type="ECO:0000256" key="8">
    <source>
        <dbReference type="ARBA" id="ARBA00023141"/>
    </source>
</evidence>
<feature type="domain" description="Indole-3-glycerol phosphate synthase" evidence="10">
    <location>
        <begin position="3"/>
        <end position="250"/>
    </location>
</feature>
<dbReference type="PROSITE" id="PS00614">
    <property type="entry name" value="IGPS"/>
    <property type="match status" value="1"/>
</dbReference>
<dbReference type="GO" id="GO:0000162">
    <property type="term" value="P:L-tryptophan biosynthetic process"/>
    <property type="evidence" value="ECO:0007669"/>
    <property type="project" value="UniProtKB-UniPathway"/>
</dbReference>
<evidence type="ECO:0000313" key="12">
    <source>
        <dbReference type="Proteomes" id="UP000239471"/>
    </source>
</evidence>
<evidence type="ECO:0000313" key="11">
    <source>
        <dbReference type="EMBL" id="PRR81242.1"/>
    </source>
</evidence>
<evidence type="ECO:0000256" key="7">
    <source>
        <dbReference type="ARBA" id="ARBA00022822"/>
    </source>
</evidence>
<dbReference type="SUPFAM" id="SSF51366">
    <property type="entry name" value="Ribulose-phoshate binding barrel"/>
    <property type="match status" value="1"/>
</dbReference>
<keyword evidence="8" id="KW-0057">Aromatic amino acid biosynthesis</keyword>
<dbReference type="EC" id="4.1.1.48" evidence="4"/>
<dbReference type="Proteomes" id="UP000239471">
    <property type="component" value="Unassembled WGS sequence"/>
</dbReference>
<accession>A0A2T0BBM6</accession>
<dbReference type="InterPro" id="IPR013785">
    <property type="entry name" value="Aldolase_TIM"/>
</dbReference>
<dbReference type="Gene3D" id="3.20.20.70">
    <property type="entry name" value="Aldolase class I"/>
    <property type="match status" value="1"/>
</dbReference>
<dbReference type="NCBIfam" id="NF001377">
    <property type="entry name" value="PRK00278.2-4"/>
    <property type="match status" value="1"/>
</dbReference>
<keyword evidence="7" id="KW-0822">Tryptophan biosynthesis</keyword>
<organism evidence="11 12">
    <name type="scientific">Clostridium vincentii</name>
    <dbReference type="NCBI Taxonomy" id="52704"/>
    <lineage>
        <taxon>Bacteria</taxon>
        <taxon>Bacillati</taxon>
        <taxon>Bacillota</taxon>
        <taxon>Clostridia</taxon>
        <taxon>Eubacteriales</taxon>
        <taxon>Clostridiaceae</taxon>
        <taxon>Clostridium</taxon>
    </lineage>
</organism>
<evidence type="ECO:0000256" key="4">
    <source>
        <dbReference type="ARBA" id="ARBA00012362"/>
    </source>
</evidence>
<evidence type="ECO:0000259" key="10">
    <source>
        <dbReference type="Pfam" id="PF00218"/>
    </source>
</evidence>
<proteinExistence type="inferred from homology"/>
<dbReference type="AlphaFoldDB" id="A0A2T0BBM6"/>
<dbReference type="FunFam" id="3.20.20.70:FF:000024">
    <property type="entry name" value="Indole-3-glycerol phosphate synthase"/>
    <property type="match status" value="1"/>
</dbReference>
<evidence type="ECO:0000256" key="3">
    <source>
        <dbReference type="ARBA" id="ARBA00008737"/>
    </source>
</evidence>
<dbReference type="PANTHER" id="PTHR22854">
    <property type="entry name" value="TRYPTOPHAN BIOSYNTHESIS PROTEIN"/>
    <property type="match status" value="1"/>
</dbReference>
<comment type="pathway">
    <text evidence="2">Amino-acid biosynthesis; L-tryptophan biosynthesis; L-tryptophan from chorismate: step 4/5.</text>
</comment>
<evidence type="ECO:0000256" key="2">
    <source>
        <dbReference type="ARBA" id="ARBA00004696"/>
    </source>
</evidence>
<dbReference type="EMBL" id="PVXQ01000033">
    <property type="protein sequence ID" value="PRR81242.1"/>
    <property type="molecule type" value="Genomic_DNA"/>
</dbReference>
<keyword evidence="6" id="KW-0210">Decarboxylase</keyword>
<name>A0A2T0BBM6_9CLOT</name>
<evidence type="ECO:0000256" key="5">
    <source>
        <dbReference type="ARBA" id="ARBA00022605"/>
    </source>
</evidence>
<dbReference type="InterPro" id="IPR011060">
    <property type="entry name" value="RibuloseP-bd_barrel"/>
</dbReference>
<keyword evidence="12" id="KW-1185">Reference proteome</keyword>
<dbReference type="CDD" id="cd00331">
    <property type="entry name" value="IGPS"/>
    <property type="match status" value="1"/>
</dbReference>
<dbReference type="InterPro" id="IPR045186">
    <property type="entry name" value="Indole-3-glycerol_P_synth"/>
</dbReference>
<dbReference type="OrthoDB" id="9804217at2"/>
<dbReference type="PANTHER" id="PTHR22854:SF2">
    <property type="entry name" value="INDOLE-3-GLYCEROL-PHOSPHATE SYNTHASE"/>
    <property type="match status" value="1"/>
</dbReference>
<dbReference type="Pfam" id="PF00218">
    <property type="entry name" value="IGPS"/>
    <property type="match status" value="1"/>
</dbReference>
<dbReference type="GO" id="GO:0004640">
    <property type="term" value="F:phosphoribosylanthranilate isomerase activity"/>
    <property type="evidence" value="ECO:0007669"/>
    <property type="project" value="TreeGrafter"/>
</dbReference>
<dbReference type="InterPro" id="IPR001468">
    <property type="entry name" value="Indole-3-GlycerolPSynthase_CS"/>
</dbReference>
<dbReference type="InterPro" id="IPR013798">
    <property type="entry name" value="Indole-3-glycerol_P_synth_dom"/>
</dbReference>
<protein>
    <recommendedName>
        <fullName evidence="4">indole-3-glycerol-phosphate synthase</fullName>
        <ecNumber evidence="4">4.1.1.48</ecNumber>
    </recommendedName>
</protein>
<comment type="similarity">
    <text evidence="3">Belongs to the TrpC family.</text>
</comment>
<comment type="catalytic activity">
    <reaction evidence="1">
        <text>1-(2-carboxyphenylamino)-1-deoxy-D-ribulose 5-phosphate + H(+) = (1S,2R)-1-C-(indol-3-yl)glycerol 3-phosphate + CO2 + H2O</text>
        <dbReference type="Rhea" id="RHEA:23476"/>
        <dbReference type="ChEBI" id="CHEBI:15377"/>
        <dbReference type="ChEBI" id="CHEBI:15378"/>
        <dbReference type="ChEBI" id="CHEBI:16526"/>
        <dbReference type="ChEBI" id="CHEBI:58613"/>
        <dbReference type="ChEBI" id="CHEBI:58866"/>
        <dbReference type="EC" id="4.1.1.48"/>
    </reaction>
</comment>